<evidence type="ECO:0000313" key="3">
    <source>
        <dbReference type="EMBL" id="RHW30965.1"/>
    </source>
</evidence>
<dbReference type="SUPFAM" id="SSF89392">
    <property type="entry name" value="Prokaryotic lipoproteins and lipoprotein localization factors"/>
    <property type="match status" value="1"/>
</dbReference>
<keyword evidence="3" id="KW-0449">Lipoprotein</keyword>
<dbReference type="InterPro" id="IPR052944">
    <property type="entry name" value="Sporulation_related"/>
</dbReference>
<dbReference type="InterPro" id="IPR029046">
    <property type="entry name" value="LolA/LolB/LppX"/>
</dbReference>
<comment type="caution">
    <text evidence="3">The sequence shown here is derived from an EMBL/GenBank/DDBJ whole genome shotgun (WGS) entry which is preliminary data.</text>
</comment>
<evidence type="ECO:0000256" key="1">
    <source>
        <dbReference type="SAM" id="MobiDB-lite"/>
    </source>
</evidence>
<evidence type="ECO:0000313" key="4">
    <source>
        <dbReference type="Proteomes" id="UP000285456"/>
    </source>
</evidence>
<sequence length="344" mass="38833">MKKLFSYRMACILALLIIVLAACGEKSQEDVVAQLQKNVEDMSGYKAVAEMSMNTGQEEQKFNIDVWYKEGDYYRVALENGSEQNESQIILKNDDGVFVLTPALDKSFKFQTEWPDNSSQPYLYQSLINDVMKDSEAQFETTDTHYIFRTKTNYQSNSNLPFQEIHFDKKSYVPTMVRVLDKDNNALVEVSFSNFDMDPAFEDDDFSMEKNMGSRDADTTTSAEAEGDDAETEELAVYYPLYTAGSEVLEKREVTMDNGKRVILTYDGEKNFTLVEERNQTAPVSATPQEVQGEIVNLGHAIAALSSNAIEWSYNGVDFKLASDELTQEEMIQVAQSVQGQAAK</sequence>
<keyword evidence="4" id="KW-1185">Reference proteome</keyword>
<dbReference type="RefSeq" id="WP_095311882.1">
    <property type="nucleotide sequence ID" value="NZ_JAMAWL010000008.1"/>
</dbReference>
<feature type="region of interest" description="Disordered" evidence="1">
    <location>
        <begin position="208"/>
        <end position="230"/>
    </location>
</feature>
<protein>
    <submittedName>
        <fullName evidence="3">Outer membrane lipoprotein carrier protein LolA</fullName>
    </submittedName>
</protein>
<dbReference type="PANTHER" id="PTHR37507:SF2">
    <property type="entry name" value="SPORULATION PROTEIN YDCC"/>
    <property type="match status" value="1"/>
</dbReference>
<feature type="signal peptide" evidence="2">
    <location>
        <begin position="1"/>
        <end position="21"/>
    </location>
</feature>
<accession>A0A417YE74</accession>
<dbReference type="Gene3D" id="2.50.20.10">
    <property type="entry name" value="Lipoprotein localisation LolA/LolB/LppX"/>
    <property type="match status" value="1"/>
</dbReference>
<proteinExistence type="predicted"/>
<keyword evidence="2" id="KW-0732">Signal</keyword>
<dbReference type="EMBL" id="QWEH01000010">
    <property type="protein sequence ID" value="RHW30965.1"/>
    <property type="molecule type" value="Genomic_DNA"/>
</dbReference>
<dbReference type="PROSITE" id="PS51257">
    <property type="entry name" value="PROKAR_LIPOPROTEIN"/>
    <property type="match status" value="1"/>
</dbReference>
<feature type="chain" id="PRO_5019161777" evidence="2">
    <location>
        <begin position="22"/>
        <end position="344"/>
    </location>
</feature>
<organism evidence="3 4">
    <name type="scientific">Oceanobacillus profundus</name>
    <dbReference type="NCBI Taxonomy" id="372463"/>
    <lineage>
        <taxon>Bacteria</taxon>
        <taxon>Bacillati</taxon>
        <taxon>Bacillota</taxon>
        <taxon>Bacilli</taxon>
        <taxon>Bacillales</taxon>
        <taxon>Bacillaceae</taxon>
        <taxon>Oceanobacillus</taxon>
    </lineage>
</organism>
<gene>
    <name evidence="3" type="ORF">D1B32_14405</name>
</gene>
<reference evidence="3 4" key="1">
    <citation type="journal article" date="2007" name="Int. J. Syst. Evol. Microbiol.">
        <title>Oceanobacillus profundus sp. nov., isolated from a deep-sea sediment core.</title>
        <authorList>
            <person name="Kim Y.G."/>
            <person name="Choi D.H."/>
            <person name="Hyun S."/>
            <person name="Cho B.C."/>
        </authorList>
    </citation>
    <scope>NUCLEOTIDE SEQUENCE [LARGE SCALE GENOMIC DNA]</scope>
    <source>
        <strain evidence="3 4">DSM 18246</strain>
    </source>
</reference>
<name>A0A417YE74_9BACI</name>
<evidence type="ECO:0000256" key="2">
    <source>
        <dbReference type="SAM" id="SignalP"/>
    </source>
</evidence>
<dbReference type="AlphaFoldDB" id="A0A417YE74"/>
<dbReference type="Proteomes" id="UP000285456">
    <property type="component" value="Unassembled WGS sequence"/>
</dbReference>
<dbReference type="OrthoDB" id="9785380at2"/>
<dbReference type="PANTHER" id="PTHR37507">
    <property type="entry name" value="SPORULATION PROTEIN YDCC"/>
    <property type="match status" value="1"/>
</dbReference>